<dbReference type="AlphaFoldDB" id="A0AA87Q4S4"/>
<evidence type="ECO:0000313" key="1">
    <source>
        <dbReference type="EMBL" id="GAJ95536.1"/>
    </source>
</evidence>
<name>A0AA87Q4S4_RHIRH</name>
<protein>
    <submittedName>
        <fullName evidence="1">Uncharacterized protein</fullName>
    </submittedName>
</protein>
<dbReference type="EMBL" id="BAYX01000012">
    <property type="protein sequence ID" value="GAJ95536.1"/>
    <property type="molecule type" value="Genomic_DNA"/>
</dbReference>
<accession>A0AA87Q4S4</accession>
<organism evidence="1 2">
    <name type="scientific">Rhizobium rhizogenes NBRC 13257</name>
    <dbReference type="NCBI Taxonomy" id="1220581"/>
    <lineage>
        <taxon>Bacteria</taxon>
        <taxon>Pseudomonadati</taxon>
        <taxon>Pseudomonadota</taxon>
        <taxon>Alphaproteobacteria</taxon>
        <taxon>Hyphomicrobiales</taxon>
        <taxon>Rhizobiaceae</taxon>
        <taxon>Rhizobium/Agrobacterium group</taxon>
        <taxon>Rhizobium</taxon>
    </lineage>
</organism>
<sequence length="78" mass="8808">MWFPESYILAAEARSAWIAGHNHCRGVEKTENIFFDNLRIDEFKLIFILESEGGERKSVFLGGISTAGLITEETKNTT</sequence>
<gene>
    <name evidence="1" type="ORF">RRH01S_12_00930</name>
</gene>
<evidence type="ECO:0000313" key="2">
    <source>
        <dbReference type="Proteomes" id="UP000026941"/>
    </source>
</evidence>
<comment type="caution">
    <text evidence="1">The sequence shown here is derived from an EMBL/GenBank/DDBJ whole genome shotgun (WGS) entry which is preliminary data.</text>
</comment>
<proteinExistence type="predicted"/>
<reference evidence="1 2" key="1">
    <citation type="submission" date="2014-05" db="EMBL/GenBank/DDBJ databases">
        <title>Whole genome shotgun sequence of Rhizobium rhizogenes NBRC 13257.</title>
        <authorList>
            <person name="Katano-Makiyama Y."/>
            <person name="Hosoyama A."/>
            <person name="Hashimoto M."/>
            <person name="Hosoyama Y."/>
            <person name="Noguchi M."/>
            <person name="Tsuchikane K."/>
            <person name="Kimura A."/>
            <person name="Ohji S."/>
            <person name="Ichikawa N."/>
            <person name="Yamazoe A."/>
            <person name="Fujita N."/>
        </authorList>
    </citation>
    <scope>NUCLEOTIDE SEQUENCE [LARGE SCALE GENOMIC DNA]</scope>
    <source>
        <strain evidence="1 2">NBRC 13257</strain>
    </source>
</reference>
<dbReference type="Proteomes" id="UP000026941">
    <property type="component" value="Unassembled WGS sequence"/>
</dbReference>